<organism evidence="7 8">
    <name type="scientific">Acinetobacter guerrae</name>
    <dbReference type="NCBI Taxonomy" id="1843371"/>
    <lineage>
        <taxon>Bacteria</taxon>
        <taxon>Pseudomonadati</taxon>
        <taxon>Pseudomonadota</taxon>
        <taxon>Gammaproteobacteria</taxon>
        <taxon>Moraxellales</taxon>
        <taxon>Moraxellaceae</taxon>
        <taxon>Acinetobacter</taxon>
    </lineage>
</organism>
<dbReference type="AlphaFoldDB" id="A0A3A8E783"/>
<comment type="caution">
    <text evidence="7">The sequence shown here is derived from an EMBL/GenBank/DDBJ whole genome shotgun (WGS) entry which is preliminary data.</text>
</comment>
<evidence type="ECO:0000313" key="7">
    <source>
        <dbReference type="EMBL" id="RKG30475.1"/>
    </source>
</evidence>
<accession>A0A3A8E783</accession>
<protein>
    <submittedName>
        <fullName evidence="7">ETC complex I subunit</fullName>
    </submittedName>
</protein>
<dbReference type="GO" id="GO:0016020">
    <property type="term" value="C:membrane"/>
    <property type="evidence" value="ECO:0007669"/>
    <property type="project" value="UniProtKB-SubCell"/>
</dbReference>
<gene>
    <name evidence="7" type="ORF">D7V21_15845</name>
</gene>
<comment type="subcellular location">
    <subcellularLocation>
        <location evidence="1">Membrane</location>
    </subcellularLocation>
</comment>
<dbReference type="InterPro" id="IPR006885">
    <property type="entry name" value="NADH_UbQ_FeS_4_mit-like"/>
</dbReference>
<sequence>MMQGHNRPPFAPTIPGTNLRSHDVPTAIIYRPARAAATSAPRSRHWVLEFEPSRPQNLEPLMGWTTSQDPYRPIRMTFPDRDSAVDYALKNDWRYIVREDRPRRIGPNPWAGTSSHQLYRGVDTSKEGWVQMGQPTMSEHHLPKGYGASENTGTPQKSEAEFLDPVLEAAIDSFPASDPPAWIGTTVSGRRG</sequence>
<evidence type="ECO:0000256" key="3">
    <source>
        <dbReference type="ARBA" id="ARBA00022660"/>
    </source>
</evidence>
<dbReference type="InterPro" id="IPR038532">
    <property type="entry name" value="NDUFS4-like_sf"/>
</dbReference>
<dbReference type="Pfam" id="PF04800">
    <property type="entry name" value="NDUS4"/>
    <property type="match status" value="1"/>
</dbReference>
<keyword evidence="8" id="KW-1185">Reference proteome</keyword>
<keyword evidence="3" id="KW-0679">Respiratory chain</keyword>
<evidence type="ECO:0000256" key="6">
    <source>
        <dbReference type="ARBA" id="ARBA00023136"/>
    </source>
</evidence>
<reference evidence="7 8" key="1">
    <citation type="submission" date="2018-09" db="EMBL/GenBank/DDBJ databases">
        <title>The draft genome of Acinetobacter spp. strains.</title>
        <authorList>
            <person name="Qin J."/>
            <person name="Feng Y."/>
            <person name="Zong Z."/>
        </authorList>
    </citation>
    <scope>NUCLEOTIDE SEQUENCE [LARGE SCALE GENOMIC DNA]</scope>
    <source>
        <strain evidence="7 8">WCHAc060096</strain>
    </source>
</reference>
<evidence type="ECO:0000256" key="1">
    <source>
        <dbReference type="ARBA" id="ARBA00004370"/>
    </source>
</evidence>
<evidence type="ECO:0000256" key="4">
    <source>
        <dbReference type="ARBA" id="ARBA00022946"/>
    </source>
</evidence>
<name>A0A3A8E783_9GAMM</name>
<evidence type="ECO:0000313" key="8">
    <source>
        <dbReference type="Proteomes" id="UP000269001"/>
    </source>
</evidence>
<dbReference type="Proteomes" id="UP000269001">
    <property type="component" value="Unassembled WGS sequence"/>
</dbReference>
<keyword evidence="4" id="KW-0809">Transit peptide</keyword>
<keyword evidence="5" id="KW-0249">Electron transport</keyword>
<dbReference type="Gene3D" id="3.30.160.190">
    <property type="entry name" value="atu1810 like domain"/>
    <property type="match status" value="1"/>
</dbReference>
<dbReference type="EMBL" id="RAXU01000032">
    <property type="protein sequence ID" value="RKG30475.1"/>
    <property type="molecule type" value="Genomic_DNA"/>
</dbReference>
<keyword evidence="2" id="KW-0813">Transport</keyword>
<keyword evidence="6" id="KW-0472">Membrane</keyword>
<evidence type="ECO:0000256" key="5">
    <source>
        <dbReference type="ARBA" id="ARBA00022982"/>
    </source>
</evidence>
<evidence type="ECO:0000256" key="2">
    <source>
        <dbReference type="ARBA" id="ARBA00022448"/>
    </source>
</evidence>
<proteinExistence type="predicted"/>
<dbReference type="GO" id="GO:0022900">
    <property type="term" value="P:electron transport chain"/>
    <property type="evidence" value="ECO:0007669"/>
    <property type="project" value="InterPro"/>
</dbReference>